<dbReference type="InterPro" id="IPR051134">
    <property type="entry name" value="PPP_phosphatase"/>
</dbReference>
<comment type="cofactor">
    <cofactor evidence="1">
        <name>Mn(2+)</name>
        <dbReference type="ChEBI" id="CHEBI:29035"/>
    </cofactor>
</comment>
<evidence type="ECO:0000313" key="5">
    <source>
        <dbReference type="EMBL" id="CAD7247521.1"/>
    </source>
</evidence>
<reference evidence="5" key="1">
    <citation type="submission" date="2020-11" db="EMBL/GenBank/DDBJ databases">
        <authorList>
            <person name="Tran Van P."/>
        </authorList>
    </citation>
    <scope>NUCLEOTIDE SEQUENCE</scope>
</reference>
<dbReference type="OrthoDB" id="442428at2759"/>
<evidence type="ECO:0000256" key="3">
    <source>
        <dbReference type="ARBA" id="ARBA00023211"/>
    </source>
</evidence>
<dbReference type="Gene3D" id="3.60.21.10">
    <property type="match status" value="1"/>
</dbReference>
<dbReference type="InterPro" id="IPR006186">
    <property type="entry name" value="Ser/Thr-sp_prot-phosphatase"/>
</dbReference>
<dbReference type="PANTHER" id="PTHR45668">
    <property type="entry name" value="SERINE/THREONINE-PROTEIN PHOSPHATASE 5-RELATED"/>
    <property type="match status" value="1"/>
</dbReference>
<dbReference type="EMBL" id="LR900996">
    <property type="protein sequence ID" value="CAD7247521.1"/>
    <property type="molecule type" value="Genomic_DNA"/>
</dbReference>
<dbReference type="InterPro" id="IPR029052">
    <property type="entry name" value="Metallo-depent_PP-like"/>
</dbReference>
<dbReference type="GO" id="GO:0016787">
    <property type="term" value="F:hydrolase activity"/>
    <property type="evidence" value="ECO:0007669"/>
    <property type="project" value="InterPro"/>
</dbReference>
<gene>
    <name evidence="5" type="ORF">DSTB1V02_LOCUS7352</name>
</gene>
<dbReference type="SUPFAM" id="SSF56300">
    <property type="entry name" value="Metallo-dependent phosphatases"/>
    <property type="match status" value="1"/>
</dbReference>
<dbReference type="PANTHER" id="PTHR45668:SF3">
    <property type="entry name" value="SERINE_THREONINE-PROTEIN PHOSPHATASE RDGC"/>
    <property type="match status" value="1"/>
</dbReference>
<accession>A0A7R8XK81</accession>
<evidence type="ECO:0000256" key="1">
    <source>
        <dbReference type="ARBA" id="ARBA00001936"/>
    </source>
</evidence>
<dbReference type="PRINTS" id="PR00114">
    <property type="entry name" value="STPHPHTASE"/>
</dbReference>
<dbReference type="GO" id="GO:0046872">
    <property type="term" value="F:metal ion binding"/>
    <property type="evidence" value="ECO:0007669"/>
    <property type="project" value="UniProtKB-KW"/>
</dbReference>
<protein>
    <recommendedName>
        <fullName evidence="4">Serine/threonine specific protein phosphatases domain-containing protein</fullName>
    </recommendedName>
</protein>
<keyword evidence="6" id="KW-1185">Reference proteome</keyword>
<dbReference type="Proteomes" id="UP000677054">
    <property type="component" value="Unassembled WGS sequence"/>
</dbReference>
<dbReference type="AlphaFoldDB" id="A0A7R8XK81"/>
<organism evidence="5">
    <name type="scientific">Darwinula stevensoni</name>
    <dbReference type="NCBI Taxonomy" id="69355"/>
    <lineage>
        <taxon>Eukaryota</taxon>
        <taxon>Metazoa</taxon>
        <taxon>Ecdysozoa</taxon>
        <taxon>Arthropoda</taxon>
        <taxon>Crustacea</taxon>
        <taxon>Oligostraca</taxon>
        <taxon>Ostracoda</taxon>
        <taxon>Podocopa</taxon>
        <taxon>Podocopida</taxon>
        <taxon>Darwinulocopina</taxon>
        <taxon>Darwinuloidea</taxon>
        <taxon>Darwinulidae</taxon>
        <taxon>Darwinula</taxon>
    </lineage>
</organism>
<keyword evidence="2" id="KW-0479">Metal-binding</keyword>
<dbReference type="SMART" id="SM00156">
    <property type="entry name" value="PP2Ac"/>
    <property type="match status" value="1"/>
</dbReference>
<feature type="domain" description="Serine/threonine specific protein phosphatases" evidence="4">
    <location>
        <begin position="1"/>
        <end position="103"/>
    </location>
</feature>
<name>A0A7R8XK81_9CRUS</name>
<dbReference type="EMBL" id="CAJPEV010001479">
    <property type="protein sequence ID" value="CAG0892893.1"/>
    <property type="molecule type" value="Genomic_DNA"/>
</dbReference>
<proteinExistence type="predicted"/>
<sequence length="122" mass="13915">MVVVDVLWSDPKVNHGCTMNIFRGGGVYFGPDVTSHFLTTSNLRLLIRSHECKLDGYEFCHNNMVLTVFSASNYYEMGSNRGAYVKLLGPDLKPQMVQYSSQKRQSRILTLRDEVGKVLYLF</sequence>
<keyword evidence="3" id="KW-0464">Manganese</keyword>
<evidence type="ECO:0000313" key="6">
    <source>
        <dbReference type="Proteomes" id="UP000677054"/>
    </source>
</evidence>
<evidence type="ECO:0000259" key="4">
    <source>
        <dbReference type="SMART" id="SM00156"/>
    </source>
</evidence>
<evidence type="ECO:0000256" key="2">
    <source>
        <dbReference type="ARBA" id="ARBA00022723"/>
    </source>
</evidence>